<sequence length="320" mass="35819">MLSVTRRNMRGTYVGKQLTTCPPHARAVDLGLIGAAPGPCLQCESYGKELIAKDRLIEELRGKLDTIHTMSASKRTLEEAIMEKTDSDSDDCIRPIKNLNNEESAPAVRLKDFKSLGGEEVRFTVQQIIDKVIDGSPKRKYIFETRSDCYNNFLRRFELELESVGIEDNIPNGNGTNVMPKDNLENVSMPKEGRVKPLKPKKKKSSIPITRNKSFPSISISAVKKEKTSWNNSVTVSPTNIEEVLTVSHHHTPWNHSSKSCAQPEQKKRRVSTNWLHDSPYSKSVSKMSSIIKSFSDEDILKHLPEGTIGIPCTIKSKSA</sequence>
<dbReference type="Proteomes" id="UP001642540">
    <property type="component" value="Unassembled WGS sequence"/>
</dbReference>
<evidence type="ECO:0000256" key="1">
    <source>
        <dbReference type="SAM" id="MobiDB-lite"/>
    </source>
</evidence>
<feature type="compositionally biased region" description="Polar residues" evidence="1">
    <location>
        <begin position="254"/>
        <end position="263"/>
    </location>
</feature>
<evidence type="ECO:0000313" key="3">
    <source>
        <dbReference type="Proteomes" id="UP001642540"/>
    </source>
</evidence>
<dbReference type="EMBL" id="CAXLJM020000160">
    <property type="protein sequence ID" value="CAL8143823.1"/>
    <property type="molecule type" value="Genomic_DNA"/>
</dbReference>
<organism evidence="2 3">
    <name type="scientific">Orchesella dallaii</name>
    <dbReference type="NCBI Taxonomy" id="48710"/>
    <lineage>
        <taxon>Eukaryota</taxon>
        <taxon>Metazoa</taxon>
        <taxon>Ecdysozoa</taxon>
        <taxon>Arthropoda</taxon>
        <taxon>Hexapoda</taxon>
        <taxon>Collembola</taxon>
        <taxon>Entomobryomorpha</taxon>
        <taxon>Entomobryoidea</taxon>
        <taxon>Orchesellidae</taxon>
        <taxon>Orchesellinae</taxon>
        <taxon>Orchesella</taxon>
    </lineage>
</organism>
<proteinExistence type="predicted"/>
<name>A0ABP1S5I5_9HEXA</name>
<accession>A0ABP1S5I5</accession>
<evidence type="ECO:0000313" key="2">
    <source>
        <dbReference type="EMBL" id="CAL8143823.1"/>
    </source>
</evidence>
<comment type="caution">
    <text evidence="2">The sequence shown here is derived from an EMBL/GenBank/DDBJ whole genome shotgun (WGS) entry which is preliminary data.</text>
</comment>
<gene>
    <name evidence="2" type="ORF">ODALV1_LOCUS29931</name>
</gene>
<feature type="region of interest" description="Disordered" evidence="1">
    <location>
        <begin position="251"/>
        <end position="274"/>
    </location>
</feature>
<feature type="compositionally biased region" description="Basic residues" evidence="1">
    <location>
        <begin position="196"/>
        <end position="205"/>
    </location>
</feature>
<keyword evidence="3" id="KW-1185">Reference proteome</keyword>
<reference evidence="2 3" key="1">
    <citation type="submission" date="2024-08" db="EMBL/GenBank/DDBJ databases">
        <authorList>
            <person name="Cucini C."/>
            <person name="Frati F."/>
        </authorList>
    </citation>
    <scope>NUCLEOTIDE SEQUENCE [LARGE SCALE GENOMIC DNA]</scope>
</reference>
<feature type="region of interest" description="Disordered" evidence="1">
    <location>
        <begin position="172"/>
        <end position="209"/>
    </location>
</feature>
<protein>
    <submittedName>
        <fullName evidence="2">Uncharacterized protein</fullName>
    </submittedName>
</protein>